<feature type="domain" description="HTH marR-type" evidence="4">
    <location>
        <begin position="11"/>
        <end position="143"/>
    </location>
</feature>
<dbReference type="EMBL" id="LNQN01000001">
    <property type="protein sequence ID" value="KSU85481.1"/>
    <property type="molecule type" value="Genomic_DNA"/>
</dbReference>
<sequence length="152" mass="17580">MEFETLHATRSVQLLRSFWNVQKNVMRIVQRTAADNGLSVPQYTILTAMILHKELTQKNLGEKTFFPKSTLSQSVDALVREDLLHRQPVEDNRREIQLSITEKGKKLLKTIHEQKDGIHQAIGEAVQGLEDDQFHNLLKTHLHIAQHLEEKE</sequence>
<evidence type="ECO:0000256" key="1">
    <source>
        <dbReference type="ARBA" id="ARBA00023015"/>
    </source>
</evidence>
<evidence type="ECO:0000313" key="5">
    <source>
        <dbReference type="EMBL" id="KSU85481.1"/>
    </source>
</evidence>
<dbReference type="Pfam" id="PF12802">
    <property type="entry name" value="MarR_2"/>
    <property type="match status" value="1"/>
</dbReference>
<dbReference type="InterPro" id="IPR036390">
    <property type="entry name" value="WH_DNA-bd_sf"/>
</dbReference>
<dbReference type="SMART" id="SM00347">
    <property type="entry name" value="HTH_MARR"/>
    <property type="match status" value="1"/>
</dbReference>
<keyword evidence="3" id="KW-0804">Transcription</keyword>
<evidence type="ECO:0000313" key="6">
    <source>
        <dbReference type="Proteomes" id="UP000054099"/>
    </source>
</evidence>
<dbReference type="GO" id="GO:0006950">
    <property type="term" value="P:response to stress"/>
    <property type="evidence" value="ECO:0007669"/>
    <property type="project" value="TreeGrafter"/>
</dbReference>
<dbReference type="RefSeq" id="WP_061970410.1">
    <property type="nucleotide sequence ID" value="NZ_FMAV01000001.1"/>
</dbReference>
<organism evidence="5 6">
    <name type="scientific">Fictibacillus enclensis</name>
    <dbReference type="NCBI Taxonomy" id="1017270"/>
    <lineage>
        <taxon>Bacteria</taxon>
        <taxon>Bacillati</taxon>
        <taxon>Bacillota</taxon>
        <taxon>Bacilli</taxon>
        <taxon>Bacillales</taxon>
        <taxon>Fictibacillaceae</taxon>
        <taxon>Fictibacillus</taxon>
    </lineage>
</organism>
<keyword evidence="1" id="KW-0805">Transcription regulation</keyword>
<dbReference type="Gene3D" id="1.10.10.10">
    <property type="entry name" value="Winged helix-like DNA-binding domain superfamily/Winged helix DNA-binding domain"/>
    <property type="match status" value="1"/>
</dbReference>
<name>A0A0V8JEV4_9BACL</name>
<proteinExistence type="predicted"/>
<evidence type="ECO:0000256" key="2">
    <source>
        <dbReference type="ARBA" id="ARBA00023125"/>
    </source>
</evidence>
<keyword evidence="2" id="KW-0238">DNA-binding</keyword>
<evidence type="ECO:0000256" key="3">
    <source>
        <dbReference type="ARBA" id="ARBA00023163"/>
    </source>
</evidence>
<keyword evidence="6" id="KW-1185">Reference proteome</keyword>
<protein>
    <submittedName>
        <fullName evidence="5">MarR family transcriptional regulator</fullName>
    </submittedName>
</protein>
<dbReference type="PROSITE" id="PS01117">
    <property type="entry name" value="HTH_MARR_1"/>
    <property type="match status" value="1"/>
</dbReference>
<reference evidence="5 6" key="1">
    <citation type="journal article" date="2014" name="Antonie Van Leeuwenhoek">
        <title>Fictibacillus enclensis sp. nov., isolated from marine sediment.</title>
        <authorList>
            <person name="Dastager S.G."/>
            <person name="Mawlankar R."/>
            <person name="Srinivasan K."/>
            <person name="Tang S.K."/>
            <person name="Lee J.C."/>
            <person name="Ramana V.V."/>
            <person name="Shouche Y.S."/>
        </authorList>
    </citation>
    <scope>NUCLEOTIDE SEQUENCE [LARGE SCALE GENOMIC DNA]</scope>
    <source>
        <strain evidence="5 6">NIO-1003</strain>
    </source>
</reference>
<dbReference type="PROSITE" id="PS50995">
    <property type="entry name" value="HTH_MARR_2"/>
    <property type="match status" value="1"/>
</dbReference>
<accession>A0A0V8JEV4</accession>
<dbReference type="PANTHER" id="PTHR33164">
    <property type="entry name" value="TRANSCRIPTIONAL REGULATOR, MARR FAMILY"/>
    <property type="match status" value="1"/>
</dbReference>
<dbReference type="InterPro" id="IPR023187">
    <property type="entry name" value="Tscrpt_reg_MarR-type_CS"/>
</dbReference>
<evidence type="ECO:0000259" key="4">
    <source>
        <dbReference type="PROSITE" id="PS50995"/>
    </source>
</evidence>
<dbReference type="OrthoDB" id="2352979at2"/>
<dbReference type="InterPro" id="IPR000835">
    <property type="entry name" value="HTH_MarR-typ"/>
</dbReference>
<dbReference type="InterPro" id="IPR039422">
    <property type="entry name" value="MarR/SlyA-like"/>
</dbReference>
<dbReference type="PANTHER" id="PTHR33164:SF43">
    <property type="entry name" value="HTH-TYPE TRANSCRIPTIONAL REPRESSOR YETL"/>
    <property type="match status" value="1"/>
</dbReference>
<gene>
    <name evidence="5" type="ORF">AS030_08285</name>
</gene>
<dbReference type="GO" id="GO:0003677">
    <property type="term" value="F:DNA binding"/>
    <property type="evidence" value="ECO:0007669"/>
    <property type="project" value="UniProtKB-KW"/>
</dbReference>
<dbReference type="InterPro" id="IPR036388">
    <property type="entry name" value="WH-like_DNA-bd_sf"/>
</dbReference>
<dbReference type="Proteomes" id="UP000054099">
    <property type="component" value="Unassembled WGS sequence"/>
</dbReference>
<dbReference type="GO" id="GO:0003700">
    <property type="term" value="F:DNA-binding transcription factor activity"/>
    <property type="evidence" value="ECO:0007669"/>
    <property type="project" value="InterPro"/>
</dbReference>
<dbReference type="AlphaFoldDB" id="A0A0V8JEV4"/>
<dbReference type="SUPFAM" id="SSF46785">
    <property type="entry name" value="Winged helix' DNA-binding domain"/>
    <property type="match status" value="1"/>
</dbReference>
<comment type="caution">
    <text evidence="5">The sequence shown here is derived from an EMBL/GenBank/DDBJ whole genome shotgun (WGS) entry which is preliminary data.</text>
</comment>